<gene>
    <name evidence="1" type="ORF">KC01_LOCUS25548</name>
</gene>
<name>A0AAV2L3R6_KNICA</name>
<reference evidence="1 2" key="1">
    <citation type="submission" date="2024-04" db="EMBL/GenBank/DDBJ databases">
        <authorList>
            <person name="Waldvogel A.-M."/>
            <person name="Schoenle A."/>
        </authorList>
    </citation>
    <scope>NUCLEOTIDE SEQUENCE [LARGE SCALE GENOMIC DNA]</scope>
</reference>
<accession>A0AAV2L3R6</accession>
<dbReference type="AlphaFoldDB" id="A0AAV2L3R6"/>
<organism evidence="1 2">
    <name type="scientific">Knipowitschia caucasica</name>
    <name type="common">Caucasian dwarf goby</name>
    <name type="synonym">Pomatoschistus caucasicus</name>
    <dbReference type="NCBI Taxonomy" id="637954"/>
    <lineage>
        <taxon>Eukaryota</taxon>
        <taxon>Metazoa</taxon>
        <taxon>Chordata</taxon>
        <taxon>Craniata</taxon>
        <taxon>Vertebrata</taxon>
        <taxon>Euteleostomi</taxon>
        <taxon>Actinopterygii</taxon>
        <taxon>Neopterygii</taxon>
        <taxon>Teleostei</taxon>
        <taxon>Neoteleostei</taxon>
        <taxon>Acanthomorphata</taxon>
        <taxon>Gobiaria</taxon>
        <taxon>Gobiiformes</taxon>
        <taxon>Gobioidei</taxon>
        <taxon>Gobiidae</taxon>
        <taxon>Gobiinae</taxon>
        <taxon>Knipowitschia</taxon>
    </lineage>
</organism>
<keyword evidence="2" id="KW-1185">Reference proteome</keyword>
<evidence type="ECO:0000313" key="2">
    <source>
        <dbReference type="Proteomes" id="UP001497482"/>
    </source>
</evidence>
<evidence type="ECO:0000313" key="1">
    <source>
        <dbReference type="EMBL" id="CAL1596956.1"/>
    </source>
</evidence>
<sequence>MQKQRWDLLIQQIKGLPVWLLWRATVILGREAGWSEKSWRICRGVERQAGAADYSGNCQLQSLQSGSNRFRMGEEEVTVDFCQGSLCLCLPAECNDIRKAMVEMSHNLILALIIQQCMCSLWS</sequence>
<proteinExistence type="predicted"/>
<dbReference type="Proteomes" id="UP001497482">
    <property type="component" value="Chromosome 21"/>
</dbReference>
<dbReference type="EMBL" id="OZ035843">
    <property type="protein sequence ID" value="CAL1596956.1"/>
    <property type="molecule type" value="Genomic_DNA"/>
</dbReference>
<protein>
    <submittedName>
        <fullName evidence="1">Uncharacterized protein</fullName>
    </submittedName>
</protein>